<keyword evidence="4" id="KW-0808">Transferase</keyword>
<dbReference type="RefSeq" id="WP_264224966.1">
    <property type="nucleotide sequence ID" value="NZ_CP107716.1"/>
</dbReference>
<dbReference type="PANTHER" id="PTHR43047">
    <property type="entry name" value="TWO-COMPONENT HISTIDINE PROTEIN KINASE"/>
    <property type="match status" value="1"/>
</dbReference>
<evidence type="ECO:0000256" key="5">
    <source>
        <dbReference type="ARBA" id="ARBA00022777"/>
    </source>
</evidence>
<keyword evidence="8" id="KW-0547">Nucleotide-binding</keyword>
<keyword evidence="6" id="KW-0472">Membrane</keyword>
<dbReference type="PRINTS" id="PR00344">
    <property type="entry name" value="BCTRLSENSOR"/>
</dbReference>
<dbReference type="SUPFAM" id="SSF55874">
    <property type="entry name" value="ATPase domain of HSP90 chaperone/DNA topoisomerase II/histidine kinase"/>
    <property type="match status" value="1"/>
</dbReference>
<keyword evidence="8" id="KW-0067">ATP-binding</keyword>
<dbReference type="InterPro" id="IPR036097">
    <property type="entry name" value="HisK_dim/P_sf"/>
</dbReference>
<feature type="domain" description="Histidine kinase" evidence="7">
    <location>
        <begin position="326"/>
        <end position="545"/>
    </location>
</feature>
<dbReference type="GO" id="GO:0005524">
    <property type="term" value="F:ATP binding"/>
    <property type="evidence" value="ECO:0007669"/>
    <property type="project" value="UniProtKB-KW"/>
</dbReference>
<keyword evidence="3" id="KW-0597">Phosphoprotein</keyword>
<dbReference type="InterPro" id="IPR003594">
    <property type="entry name" value="HATPase_dom"/>
</dbReference>
<sequence>MGSAESSGVSDKGFGGTAGGVFQRASASSFPAPVLLVLVATLASAGFFVGNDIARSHAELEERAQLVAALAAAQIEPGQFSTASPTIPPALSDGTHFAVLARTGEVLFSSAPQLDAAFPLSPDHYVQATTTLSDNGGNLAVFVPKLSILEDLAWRHGWILMALLFGIIAIRHSARKASRRRTAMLPAIEAVPYGLAHWSEDGRLVCTNPAFTRLLRLDPAATAPGICYSDISKTISGEISARPVLDTARQRVVEVVREDGSVVMLDERPCPSGGFVTIVTDITERKAADRLLGSIREEQRLLARRYHEEKIKAEASSRAKTSFLAHLSHEIRTPLNHIIGFADMIALETFGPLGDAKYQSYVADIKCAGEKLLTSFGEILEFAELEGGRKTLKKDSIAIDDLLSGCSVRFAGRAAKAGIRLEVARRTRGWLSADRHYLDLMLANLVENALRFTPAGGMIRVAAWPADNGVVLEVTDTGIGMSAEQMSRLSQPFALPDAAFARDHDGVGLGIAMARAVAEQSGGRLAIDSLEGVGTTVAISLPMAPPTQDRLPTPIAAARAA</sequence>
<reference evidence="8" key="1">
    <citation type="submission" date="2022-10" db="EMBL/GenBank/DDBJ databases">
        <title>YIM 151497 complete genome.</title>
        <authorList>
            <person name="Chen X."/>
        </authorList>
    </citation>
    <scope>NUCLEOTIDE SEQUENCE</scope>
    <source>
        <strain evidence="8">YIM 151497</strain>
    </source>
</reference>
<dbReference type="SUPFAM" id="SSF55785">
    <property type="entry name" value="PYP-like sensor domain (PAS domain)"/>
    <property type="match status" value="1"/>
</dbReference>
<comment type="catalytic activity">
    <reaction evidence="1">
        <text>ATP + protein L-histidine = ADP + protein N-phospho-L-histidine.</text>
        <dbReference type="EC" id="2.7.13.3"/>
    </reaction>
</comment>
<dbReference type="EMBL" id="CP107716">
    <property type="protein sequence ID" value="UYQ71312.1"/>
    <property type="molecule type" value="Genomic_DNA"/>
</dbReference>
<dbReference type="Pfam" id="PF00512">
    <property type="entry name" value="HisKA"/>
    <property type="match status" value="1"/>
</dbReference>
<feature type="transmembrane region" description="Helical" evidence="6">
    <location>
        <begin position="30"/>
        <end position="50"/>
    </location>
</feature>
<dbReference type="InterPro" id="IPR036890">
    <property type="entry name" value="HATPase_C_sf"/>
</dbReference>
<dbReference type="InterPro" id="IPR003661">
    <property type="entry name" value="HisK_dim/P_dom"/>
</dbReference>
<evidence type="ECO:0000256" key="6">
    <source>
        <dbReference type="SAM" id="Phobius"/>
    </source>
</evidence>
<dbReference type="InterPro" id="IPR004358">
    <property type="entry name" value="Sig_transdc_His_kin-like_C"/>
</dbReference>
<evidence type="ECO:0000313" key="9">
    <source>
        <dbReference type="Proteomes" id="UP001163882"/>
    </source>
</evidence>
<dbReference type="CDD" id="cd00082">
    <property type="entry name" value="HisKA"/>
    <property type="match status" value="1"/>
</dbReference>
<keyword evidence="5" id="KW-0418">Kinase</keyword>
<accession>A0ABY6IL56</accession>
<evidence type="ECO:0000256" key="2">
    <source>
        <dbReference type="ARBA" id="ARBA00012438"/>
    </source>
</evidence>
<dbReference type="InterPro" id="IPR035965">
    <property type="entry name" value="PAS-like_dom_sf"/>
</dbReference>
<dbReference type="Pfam" id="PF12860">
    <property type="entry name" value="PAS_7"/>
    <property type="match status" value="1"/>
</dbReference>
<dbReference type="PANTHER" id="PTHR43047:SF72">
    <property type="entry name" value="OSMOSENSING HISTIDINE PROTEIN KINASE SLN1"/>
    <property type="match status" value="1"/>
</dbReference>
<keyword evidence="9" id="KW-1185">Reference proteome</keyword>
<dbReference type="EC" id="2.7.13.3" evidence="2"/>
<dbReference type="PROSITE" id="PS50109">
    <property type="entry name" value="HIS_KIN"/>
    <property type="match status" value="1"/>
</dbReference>
<dbReference type="Gene3D" id="3.30.565.10">
    <property type="entry name" value="Histidine kinase-like ATPase, C-terminal domain"/>
    <property type="match status" value="1"/>
</dbReference>
<dbReference type="InterPro" id="IPR005467">
    <property type="entry name" value="His_kinase_dom"/>
</dbReference>
<dbReference type="Gene3D" id="1.10.287.130">
    <property type="match status" value="1"/>
</dbReference>
<keyword evidence="6" id="KW-1133">Transmembrane helix</keyword>
<feature type="transmembrane region" description="Helical" evidence="6">
    <location>
        <begin position="152"/>
        <end position="170"/>
    </location>
</feature>
<evidence type="ECO:0000256" key="1">
    <source>
        <dbReference type="ARBA" id="ARBA00000085"/>
    </source>
</evidence>
<dbReference type="SMART" id="SM00387">
    <property type="entry name" value="HATPase_c"/>
    <property type="match status" value="1"/>
</dbReference>
<gene>
    <name evidence="8" type="ORF">OF122_14835</name>
</gene>
<name>A0ABY6IL56_9HYPH</name>
<evidence type="ECO:0000259" key="7">
    <source>
        <dbReference type="PROSITE" id="PS50109"/>
    </source>
</evidence>
<evidence type="ECO:0000313" key="8">
    <source>
        <dbReference type="EMBL" id="UYQ71312.1"/>
    </source>
</evidence>
<dbReference type="Gene3D" id="3.30.450.20">
    <property type="entry name" value="PAS domain"/>
    <property type="match status" value="1"/>
</dbReference>
<dbReference type="Pfam" id="PF02518">
    <property type="entry name" value="HATPase_c"/>
    <property type="match status" value="1"/>
</dbReference>
<dbReference type="SMART" id="SM00388">
    <property type="entry name" value="HisKA"/>
    <property type="match status" value="1"/>
</dbReference>
<evidence type="ECO:0000256" key="3">
    <source>
        <dbReference type="ARBA" id="ARBA00022553"/>
    </source>
</evidence>
<keyword evidence="6" id="KW-0812">Transmembrane</keyword>
<proteinExistence type="predicted"/>
<protein>
    <recommendedName>
        <fullName evidence="2">histidine kinase</fullName>
        <ecNumber evidence="2">2.7.13.3</ecNumber>
    </recommendedName>
</protein>
<organism evidence="8 9">
    <name type="scientific">Pelagibacterium flavum</name>
    <dbReference type="NCBI Taxonomy" id="2984530"/>
    <lineage>
        <taxon>Bacteria</taxon>
        <taxon>Pseudomonadati</taxon>
        <taxon>Pseudomonadota</taxon>
        <taxon>Alphaproteobacteria</taxon>
        <taxon>Hyphomicrobiales</taxon>
        <taxon>Devosiaceae</taxon>
        <taxon>Pelagibacterium</taxon>
    </lineage>
</organism>
<dbReference type="SUPFAM" id="SSF47384">
    <property type="entry name" value="Homodimeric domain of signal transducing histidine kinase"/>
    <property type="match status" value="1"/>
</dbReference>
<dbReference type="Proteomes" id="UP001163882">
    <property type="component" value="Chromosome"/>
</dbReference>
<evidence type="ECO:0000256" key="4">
    <source>
        <dbReference type="ARBA" id="ARBA00022679"/>
    </source>
</evidence>